<dbReference type="AlphaFoldDB" id="A0A6P4D0X3"/>
<organism evidence="1 2">
    <name type="scientific">Arachis duranensis</name>
    <name type="common">Wild peanut</name>
    <dbReference type="NCBI Taxonomy" id="130453"/>
    <lineage>
        <taxon>Eukaryota</taxon>
        <taxon>Viridiplantae</taxon>
        <taxon>Streptophyta</taxon>
        <taxon>Embryophyta</taxon>
        <taxon>Tracheophyta</taxon>
        <taxon>Spermatophyta</taxon>
        <taxon>Magnoliopsida</taxon>
        <taxon>eudicotyledons</taxon>
        <taxon>Gunneridae</taxon>
        <taxon>Pentapetalae</taxon>
        <taxon>rosids</taxon>
        <taxon>fabids</taxon>
        <taxon>Fabales</taxon>
        <taxon>Fabaceae</taxon>
        <taxon>Papilionoideae</taxon>
        <taxon>50 kb inversion clade</taxon>
        <taxon>dalbergioids sensu lato</taxon>
        <taxon>Dalbergieae</taxon>
        <taxon>Pterocarpus clade</taxon>
        <taxon>Arachis</taxon>
    </lineage>
</organism>
<evidence type="ECO:0000313" key="1">
    <source>
        <dbReference type="Proteomes" id="UP000515211"/>
    </source>
</evidence>
<gene>
    <name evidence="2" type="primary">LOC107484465</name>
</gene>
<dbReference type="Proteomes" id="UP000515211">
    <property type="component" value="Chromosome 1"/>
</dbReference>
<dbReference type="KEGG" id="adu:107484465"/>
<dbReference type="RefSeq" id="XP_015960519.1">
    <property type="nucleotide sequence ID" value="XM_016105033.3"/>
</dbReference>
<keyword evidence="1" id="KW-1185">Reference proteome</keyword>
<reference evidence="1" key="1">
    <citation type="journal article" date="2016" name="Nat. Genet.">
        <title>The genome sequences of Arachis duranensis and Arachis ipaensis, the diploid ancestors of cultivated peanut.</title>
        <authorList>
            <person name="Bertioli D.J."/>
            <person name="Cannon S.B."/>
            <person name="Froenicke L."/>
            <person name="Huang G."/>
            <person name="Farmer A.D."/>
            <person name="Cannon E.K."/>
            <person name="Liu X."/>
            <person name="Gao D."/>
            <person name="Clevenger J."/>
            <person name="Dash S."/>
            <person name="Ren L."/>
            <person name="Moretzsohn M.C."/>
            <person name="Shirasawa K."/>
            <person name="Huang W."/>
            <person name="Vidigal B."/>
            <person name="Abernathy B."/>
            <person name="Chu Y."/>
            <person name="Niederhuth C.E."/>
            <person name="Umale P."/>
            <person name="Araujo A.C."/>
            <person name="Kozik A."/>
            <person name="Kim K.D."/>
            <person name="Burow M.D."/>
            <person name="Varshney R.K."/>
            <person name="Wang X."/>
            <person name="Zhang X."/>
            <person name="Barkley N."/>
            <person name="Guimaraes P.M."/>
            <person name="Isobe S."/>
            <person name="Guo B."/>
            <person name="Liao B."/>
            <person name="Stalker H.T."/>
            <person name="Schmitz R.J."/>
            <person name="Scheffler B.E."/>
            <person name="Leal-Bertioli S.C."/>
            <person name="Xun X."/>
            <person name="Jackson S.A."/>
            <person name="Michelmore R."/>
            <person name="Ozias-Akins P."/>
        </authorList>
    </citation>
    <scope>NUCLEOTIDE SEQUENCE [LARGE SCALE GENOMIC DNA]</scope>
    <source>
        <strain evidence="1">cv. V14167</strain>
    </source>
</reference>
<reference evidence="2" key="2">
    <citation type="submission" date="2025-08" db="UniProtKB">
        <authorList>
            <consortium name="RefSeq"/>
        </authorList>
    </citation>
    <scope>IDENTIFICATION</scope>
    <source>
        <tissue evidence="2">Whole plant</tissue>
    </source>
</reference>
<name>A0A6P4D0X3_ARADU</name>
<protein>
    <submittedName>
        <fullName evidence="2">Uncharacterized protein LOC107484465</fullName>
    </submittedName>
</protein>
<proteinExistence type="predicted"/>
<sequence>MKTVTGIEDREWACSVLRVGRASVEEKRRRRQRLRICFRRVAKMKNNKLEVAVTVGAAARRKNSGTVSGVITKGAAGNKLTTSVKRMESFEILSSVVWQKNNFPGKAQGVNFAGKLLRLKLRLLKRNCMRLEKARSPE</sequence>
<evidence type="ECO:0000313" key="2">
    <source>
        <dbReference type="RefSeq" id="XP_015960519.1"/>
    </source>
</evidence>
<dbReference type="GeneID" id="107484465"/>
<accession>A0A6P4D0X3</accession>